<feature type="transmembrane region" description="Helical" evidence="10">
    <location>
        <begin position="361"/>
        <end position="382"/>
    </location>
</feature>
<dbReference type="GO" id="GO:0005637">
    <property type="term" value="C:nuclear inner membrane"/>
    <property type="evidence" value="ECO:0007669"/>
    <property type="project" value="TreeGrafter"/>
</dbReference>
<keyword evidence="6" id="KW-0256">Endoplasmic reticulum</keyword>
<evidence type="ECO:0000256" key="6">
    <source>
        <dbReference type="ARBA" id="ARBA00022824"/>
    </source>
</evidence>
<reference evidence="12" key="1">
    <citation type="submission" date="2021-01" db="EMBL/GenBank/DDBJ databases">
        <authorList>
            <consortium name="Genoscope - CEA"/>
            <person name="William W."/>
        </authorList>
    </citation>
    <scope>NUCLEOTIDE SEQUENCE</scope>
</reference>
<gene>
    <name evidence="12" type="ORF">PPRIM_AZ9-3.1.T0420276</name>
</gene>
<evidence type="ECO:0000256" key="1">
    <source>
        <dbReference type="ARBA" id="ARBA00004127"/>
    </source>
</evidence>
<keyword evidence="5 10" id="KW-0812">Transmembrane</keyword>
<proteinExistence type="inferred from homology"/>
<sequence length="447" mass="50814">MVRLSQSNHSFVVFTLFALLISSCNAINHLRGHIEEHQNKHLYSSHSKGNPITAVIIGFLCVFGAFAMLWYNERRQAITEYRLEQAKKQCTSVNSAEVNPNTNHQLIHTNGESKTQDLVVDAAFGLSMKDCIKLVRTVEMYQWVRKSREENKRTVYYYVQEWSSTFHSDCGDGHYNDKSKWIVEQETQVNLNVRIGAYLISKSLAEQTNANESIPMAMNNAQAVSNFYGYSKGFQNFEANGQYIYFQQNRGTVTMNDLRVSFDAARTGPTTIVSQQYNDTFTPFVIHDKFEQTLARDENLEDMQLSCATCCCFCCKLCRALEKPLTQIDWIFESIMTQNQVFKKKAEENACITLAQRIGGYVLMGIGFCLIFSPISWLVSLIPFLGNFLASITGFVFFLVSFIISIPFSILTIAFAWLFYHPKYGIALIALSGLIGAGIYFYIKSQS</sequence>
<keyword evidence="9" id="KW-0539">Nucleus</keyword>
<dbReference type="GO" id="GO:0071763">
    <property type="term" value="P:nuclear membrane organization"/>
    <property type="evidence" value="ECO:0007669"/>
    <property type="project" value="TreeGrafter"/>
</dbReference>
<feature type="chain" id="PRO_5035877445" description="Transmembrane protein" evidence="11">
    <location>
        <begin position="27"/>
        <end position="447"/>
    </location>
</feature>
<dbReference type="OMA" id="NMMALDE"/>
<feature type="transmembrane region" description="Helical" evidence="10">
    <location>
        <begin position="424"/>
        <end position="443"/>
    </location>
</feature>
<accession>A0A8S1LRX8</accession>
<evidence type="ECO:0000256" key="2">
    <source>
        <dbReference type="ARBA" id="ARBA00004259"/>
    </source>
</evidence>
<feature type="transmembrane region" description="Helical" evidence="10">
    <location>
        <begin position="50"/>
        <end position="71"/>
    </location>
</feature>
<dbReference type="PANTHER" id="PTHR13416">
    <property type="match status" value="1"/>
</dbReference>
<keyword evidence="7 10" id="KW-1133">Transmembrane helix</keyword>
<evidence type="ECO:0000256" key="10">
    <source>
        <dbReference type="SAM" id="Phobius"/>
    </source>
</evidence>
<feature type="signal peptide" evidence="11">
    <location>
        <begin position="1"/>
        <end position="26"/>
    </location>
</feature>
<keyword evidence="11" id="KW-0732">Signal</keyword>
<evidence type="ECO:0000256" key="5">
    <source>
        <dbReference type="ARBA" id="ARBA00022692"/>
    </source>
</evidence>
<evidence type="ECO:0000256" key="3">
    <source>
        <dbReference type="ARBA" id="ARBA00004586"/>
    </source>
</evidence>
<comment type="similarity">
    <text evidence="4">Belongs to the TMEM43 family.</text>
</comment>
<organism evidence="12 13">
    <name type="scientific">Paramecium primaurelia</name>
    <dbReference type="NCBI Taxonomy" id="5886"/>
    <lineage>
        <taxon>Eukaryota</taxon>
        <taxon>Sar</taxon>
        <taxon>Alveolata</taxon>
        <taxon>Ciliophora</taxon>
        <taxon>Intramacronucleata</taxon>
        <taxon>Oligohymenophorea</taxon>
        <taxon>Peniculida</taxon>
        <taxon>Parameciidae</taxon>
        <taxon>Paramecium</taxon>
    </lineage>
</organism>
<evidence type="ECO:0000313" key="12">
    <source>
        <dbReference type="EMBL" id="CAD8068671.1"/>
    </source>
</evidence>
<dbReference type="GO" id="GO:0006629">
    <property type="term" value="P:lipid metabolic process"/>
    <property type="evidence" value="ECO:0007669"/>
    <property type="project" value="TreeGrafter"/>
</dbReference>
<evidence type="ECO:0000256" key="11">
    <source>
        <dbReference type="SAM" id="SignalP"/>
    </source>
</evidence>
<dbReference type="Proteomes" id="UP000688137">
    <property type="component" value="Unassembled WGS sequence"/>
</dbReference>
<evidence type="ECO:0000256" key="8">
    <source>
        <dbReference type="ARBA" id="ARBA00023136"/>
    </source>
</evidence>
<evidence type="ECO:0008006" key="14">
    <source>
        <dbReference type="Google" id="ProtNLM"/>
    </source>
</evidence>
<dbReference type="GO" id="GO:0005789">
    <property type="term" value="C:endoplasmic reticulum membrane"/>
    <property type="evidence" value="ECO:0007669"/>
    <property type="project" value="UniProtKB-SubCell"/>
</dbReference>
<keyword evidence="13" id="KW-1185">Reference proteome</keyword>
<dbReference type="PANTHER" id="PTHR13416:SF2">
    <property type="entry name" value="TRANSMEMBRANE PROTEIN 43"/>
    <property type="match status" value="1"/>
</dbReference>
<name>A0A8S1LRX8_PARPR</name>
<feature type="transmembrane region" description="Helical" evidence="10">
    <location>
        <begin position="388"/>
        <end position="417"/>
    </location>
</feature>
<keyword evidence="8 10" id="KW-0472">Membrane</keyword>
<dbReference type="InterPro" id="IPR012430">
    <property type="entry name" value="TMEM43_fam"/>
</dbReference>
<evidence type="ECO:0000256" key="4">
    <source>
        <dbReference type="ARBA" id="ARBA00006627"/>
    </source>
</evidence>
<evidence type="ECO:0000256" key="7">
    <source>
        <dbReference type="ARBA" id="ARBA00022989"/>
    </source>
</evidence>
<dbReference type="Pfam" id="PF07787">
    <property type="entry name" value="TMEM43"/>
    <property type="match status" value="1"/>
</dbReference>
<comment type="subcellular location">
    <subcellularLocation>
        <location evidence="1">Endomembrane system</location>
        <topology evidence="1">Multi-pass membrane protein</topology>
    </subcellularLocation>
    <subcellularLocation>
        <location evidence="3">Endoplasmic reticulum membrane</location>
    </subcellularLocation>
    <subcellularLocation>
        <location evidence="2">Nucleus envelope</location>
    </subcellularLocation>
</comment>
<comment type="caution">
    <text evidence="12">The sequence shown here is derived from an EMBL/GenBank/DDBJ whole genome shotgun (WGS) entry which is preliminary data.</text>
</comment>
<evidence type="ECO:0000256" key="9">
    <source>
        <dbReference type="ARBA" id="ARBA00023242"/>
    </source>
</evidence>
<dbReference type="PROSITE" id="PS51257">
    <property type="entry name" value="PROKAR_LIPOPROTEIN"/>
    <property type="match status" value="1"/>
</dbReference>
<evidence type="ECO:0000313" key="13">
    <source>
        <dbReference type="Proteomes" id="UP000688137"/>
    </source>
</evidence>
<dbReference type="AlphaFoldDB" id="A0A8S1LRX8"/>
<dbReference type="EMBL" id="CAJJDM010000041">
    <property type="protein sequence ID" value="CAD8068671.1"/>
    <property type="molecule type" value="Genomic_DNA"/>
</dbReference>
<protein>
    <recommendedName>
        <fullName evidence="14">Transmembrane protein</fullName>
    </recommendedName>
</protein>